<protein>
    <recommendedName>
        <fullName evidence="3">beta-N-acetylhexosaminidase</fullName>
        <ecNumber evidence="3">3.2.1.52</ecNumber>
    </recommendedName>
    <alternativeName>
        <fullName evidence="6">Beta-N-acetylhexosaminidase</fullName>
    </alternativeName>
    <alternativeName>
        <fullName evidence="7">N-acetyl-beta-glucosaminidase</fullName>
    </alternativeName>
</protein>
<organism evidence="9 10">
    <name type="scientific">Mesorhizobium australafricanum</name>
    <dbReference type="NCBI Taxonomy" id="3072311"/>
    <lineage>
        <taxon>Bacteria</taxon>
        <taxon>Pseudomonadati</taxon>
        <taxon>Pseudomonadota</taxon>
        <taxon>Alphaproteobacteria</taxon>
        <taxon>Hyphomicrobiales</taxon>
        <taxon>Phyllobacteriaceae</taxon>
        <taxon>Mesorhizobium</taxon>
    </lineage>
</organism>
<comment type="caution">
    <text evidence="9">The sequence shown here is derived from an EMBL/GenBank/DDBJ whole genome shotgun (WGS) entry which is preliminary data.</text>
</comment>
<dbReference type="EMBL" id="JAVIIS010000036">
    <property type="protein sequence ID" value="MDX8442337.1"/>
    <property type="molecule type" value="Genomic_DNA"/>
</dbReference>
<dbReference type="PRINTS" id="PR00738">
    <property type="entry name" value="GLHYDRLASE20"/>
</dbReference>
<keyword evidence="10" id="KW-1185">Reference proteome</keyword>
<evidence type="ECO:0000313" key="9">
    <source>
        <dbReference type="EMBL" id="MDX8442337.1"/>
    </source>
</evidence>
<proteinExistence type="inferred from homology"/>
<dbReference type="InterPro" id="IPR009057">
    <property type="entry name" value="Homeodomain-like_sf"/>
</dbReference>
<sequence length="808" mass="89070">MSLPQTDLAGKVSARRGAMTPKLRAMAGELVDKPAVYARMTSKEICDALQTSEPTLIRLCRDLGYSGIAEFRIELALSANQHGNGAEATNPNRSPHDSVASSLASLAVELLDDDRAILLGDGSLIEAFASRLGQTRPLHIVATGLRVAQAALKFSQHAIILTGGRIDPKSLSLNGRLLDDAIARMRFDTFFLDAINLDPIAGLSSRSEDQAHEVRRMMEVSKRVVVLAGQSQFKAPDLHLICPPEWIDVLVTDIDTTTEAATRLVERGVRIKSTRGEIAPLYARPVNIRQYPAWPQSSVAASGPYAVAPRTLTVATETLPQPASSPTAMTQLGIVPCPNSIRFDGVGEAAGFHAADDAETEELDAMRTVLSLHRRLFPSAEDVLTPGARPSSRPVSFVESTEIEPEGYRLYLSEHGVTLRYREDRGRFYGLVTLAQIAHAAMAGETPMPLKGEIADRPRFAWRGAMLDVARHFFPAADVMRFLDVMSWHKLNRFHWHLTDDEGWRIESLALPGLTDHEGNVRQFYTQAEVATIVEHARSLAIEVMPEYNMPGHSSRLLSTALDLVDPAEPPASYRSHQGFPNNALNPAVPGVLSTIERLIDEFCSLFPSSTFHVGWDEIEANAWKASPLAIEEAARRGLANPNELRFDLLRQVERMLKDRGKKLAGWDDCAERDVVDKDAALVFAWQKPEHIAELMKRGYNVVATPAQRYYLDIRQSDKEGEPGETWAGSVSPRDCYEHEPLSGIPAEIASRLKGIQGCLWTALIKDKATLTYMAMPRLAAIAESAWTEPGNKHWARFARAIPTFPSL</sequence>
<evidence type="ECO:0000256" key="5">
    <source>
        <dbReference type="ARBA" id="ARBA00023295"/>
    </source>
</evidence>
<dbReference type="PROSITE" id="PS51071">
    <property type="entry name" value="HTH_RPIR"/>
    <property type="match status" value="1"/>
</dbReference>
<dbReference type="Pfam" id="PF02838">
    <property type="entry name" value="Glyco_hydro_20b"/>
    <property type="match status" value="1"/>
</dbReference>
<dbReference type="Proteomes" id="UP001272097">
    <property type="component" value="Unassembled WGS sequence"/>
</dbReference>
<feature type="domain" description="HTH rpiR-type" evidence="8">
    <location>
        <begin position="6"/>
        <end position="82"/>
    </location>
</feature>
<dbReference type="Pfam" id="PF01418">
    <property type="entry name" value="HTH_6"/>
    <property type="match status" value="1"/>
</dbReference>
<gene>
    <name evidence="9" type="ORF">RFM51_22365</name>
</gene>
<comment type="catalytic activity">
    <reaction evidence="1">
        <text>Hydrolysis of terminal non-reducing N-acetyl-D-hexosamine residues in N-acetyl-beta-D-hexosaminides.</text>
        <dbReference type="EC" id="3.2.1.52"/>
    </reaction>
</comment>
<dbReference type="InterPro" id="IPR015883">
    <property type="entry name" value="Glyco_hydro_20_cat"/>
</dbReference>
<dbReference type="SUPFAM" id="SSF46689">
    <property type="entry name" value="Homeodomain-like"/>
    <property type="match status" value="1"/>
</dbReference>
<comment type="similarity">
    <text evidence="2">Belongs to the glycosyl hydrolase 20 family.</text>
</comment>
<dbReference type="Gene3D" id="1.10.10.10">
    <property type="entry name" value="Winged helix-like DNA-binding domain superfamily/Winged helix DNA-binding domain"/>
    <property type="match status" value="1"/>
</dbReference>
<dbReference type="EC" id="3.2.1.52" evidence="3"/>
<evidence type="ECO:0000256" key="6">
    <source>
        <dbReference type="ARBA" id="ARBA00030512"/>
    </source>
</evidence>
<evidence type="ECO:0000256" key="1">
    <source>
        <dbReference type="ARBA" id="ARBA00001231"/>
    </source>
</evidence>
<dbReference type="InterPro" id="IPR014036">
    <property type="entry name" value="DeoR-like_C"/>
</dbReference>
<dbReference type="PANTHER" id="PTHR22600:SF57">
    <property type="entry name" value="BETA-N-ACETYLHEXOSAMINIDASE"/>
    <property type="match status" value="1"/>
</dbReference>
<name>A0ABU4X1Z1_9HYPH</name>
<dbReference type="SUPFAM" id="SSF100950">
    <property type="entry name" value="NagB/RpiA/CoA transferase-like"/>
    <property type="match status" value="1"/>
</dbReference>
<dbReference type="SUPFAM" id="SSF55545">
    <property type="entry name" value="beta-N-acetylhexosaminidase-like domain"/>
    <property type="match status" value="1"/>
</dbReference>
<evidence type="ECO:0000256" key="3">
    <source>
        <dbReference type="ARBA" id="ARBA00012663"/>
    </source>
</evidence>
<evidence type="ECO:0000256" key="4">
    <source>
        <dbReference type="ARBA" id="ARBA00022801"/>
    </source>
</evidence>
<evidence type="ECO:0000259" key="8">
    <source>
        <dbReference type="PROSITE" id="PS51071"/>
    </source>
</evidence>
<dbReference type="Pfam" id="PF00455">
    <property type="entry name" value="DeoRC"/>
    <property type="match status" value="1"/>
</dbReference>
<reference evidence="9 10" key="1">
    <citation type="submission" date="2023-08" db="EMBL/GenBank/DDBJ databases">
        <title>Implementing the SeqCode for naming new Mesorhizobium species isolated from Vachellia karroo root nodules.</title>
        <authorList>
            <person name="Van Lill M."/>
        </authorList>
    </citation>
    <scope>NUCLEOTIDE SEQUENCE [LARGE SCALE GENOMIC DNA]</scope>
    <source>
        <strain evidence="9 10">VK3E</strain>
    </source>
</reference>
<dbReference type="InterPro" id="IPR017853">
    <property type="entry name" value="GH"/>
</dbReference>
<dbReference type="InterPro" id="IPR000281">
    <property type="entry name" value="HTH_RpiR"/>
</dbReference>
<dbReference type="CDD" id="cd06563">
    <property type="entry name" value="GH20_chitobiase-like"/>
    <property type="match status" value="1"/>
</dbReference>
<keyword evidence="4" id="KW-0378">Hydrolase</keyword>
<dbReference type="InterPro" id="IPR025705">
    <property type="entry name" value="Beta_hexosaminidase_sua/sub"/>
</dbReference>
<evidence type="ECO:0000256" key="2">
    <source>
        <dbReference type="ARBA" id="ARBA00006285"/>
    </source>
</evidence>
<dbReference type="InterPro" id="IPR037171">
    <property type="entry name" value="NagB/RpiA_transferase-like"/>
</dbReference>
<dbReference type="InterPro" id="IPR029018">
    <property type="entry name" value="Hex-like_dom2"/>
</dbReference>
<keyword evidence="5" id="KW-0326">Glycosidase</keyword>
<dbReference type="InterPro" id="IPR036388">
    <property type="entry name" value="WH-like_DNA-bd_sf"/>
</dbReference>
<dbReference type="Gene3D" id="3.20.20.80">
    <property type="entry name" value="Glycosidases"/>
    <property type="match status" value="1"/>
</dbReference>
<dbReference type="RefSeq" id="WP_320216336.1">
    <property type="nucleotide sequence ID" value="NZ_JAVIIS010000036.1"/>
</dbReference>
<dbReference type="Gene3D" id="3.30.379.10">
    <property type="entry name" value="Chitobiase/beta-hexosaminidase domain 2-like"/>
    <property type="match status" value="1"/>
</dbReference>
<dbReference type="SUPFAM" id="SSF51445">
    <property type="entry name" value="(Trans)glycosidases"/>
    <property type="match status" value="1"/>
</dbReference>
<dbReference type="SMART" id="SM01134">
    <property type="entry name" value="DeoRC"/>
    <property type="match status" value="1"/>
</dbReference>
<dbReference type="InterPro" id="IPR015882">
    <property type="entry name" value="HEX_bac_N"/>
</dbReference>
<evidence type="ECO:0000256" key="7">
    <source>
        <dbReference type="ARBA" id="ARBA00033000"/>
    </source>
</evidence>
<dbReference type="PANTHER" id="PTHR22600">
    <property type="entry name" value="BETA-HEXOSAMINIDASE"/>
    <property type="match status" value="1"/>
</dbReference>
<accession>A0ABU4X1Z1</accession>
<dbReference type="Pfam" id="PF00728">
    <property type="entry name" value="Glyco_hydro_20"/>
    <property type="match status" value="1"/>
</dbReference>
<evidence type="ECO:0000313" key="10">
    <source>
        <dbReference type="Proteomes" id="UP001272097"/>
    </source>
</evidence>